<dbReference type="AlphaFoldDB" id="A0A8J8WD37"/>
<organism evidence="2 3">
    <name type="scientific">Chionoecetes opilio</name>
    <name type="common">Atlantic snow crab</name>
    <name type="synonym">Cancer opilio</name>
    <dbReference type="NCBI Taxonomy" id="41210"/>
    <lineage>
        <taxon>Eukaryota</taxon>
        <taxon>Metazoa</taxon>
        <taxon>Ecdysozoa</taxon>
        <taxon>Arthropoda</taxon>
        <taxon>Crustacea</taxon>
        <taxon>Multicrustacea</taxon>
        <taxon>Malacostraca</taxon>
        <taxon>Eumalacostraca</taxon>
        <taxon>Eucarida</taxon>
        <taxon>Decapoda</taxon>
        <taxon>Pleocyemata</taxon>
        <taxon>Brachyura</taxon>
        <taxon>Eubrachyura</taxon>
        <taxon>Majoidea</taxon>
        <taxon>Majidae</taxon>
        <taxon>Chionoecetes</taxon>
    </lineage>
</organism>
<feature type="region of interest" description="Disordered" evidence="1">
    <location>
        <begin position="64"/>
        <end position="102"/>
    </location>
</feature>
<protein>
    <submittedName>
        <fullName evidence="2">Uncharacterized protein</fullName>
    </submittedName>
</protein>
<dbReference type="Proteomes" id="UP000770661">
    <property type="component" value="Unassembled WGS sequence"/>
</dbReference>
<reference evidence="2" key="1">
    <citation type="submission" date="2020-07" db="EMBL/GenBank/DDBJ databases">
        <title>The High-quality genome of the commercially important snow crab, Chionoecetes opilio.</title>
        <authorList>
            <person name="Jeong J.-H."/>
            <person name="Ryu S."/>
        </authorList>
    </citation>
    <scope>NUCLEOTIDE SEQUENCE</scope>
    <source>
        <strain evidence="2">MADBK_172401_WGS</strain>
        <tissue evidence="2">Digestive gland</tissue>
    </source>
</reference>
<evidence type="ECO:0000313" key="2">
    <source>
        <dbReference type="EMBL" id="KAG0699838.1"/>
    </source>
</evidence>
<name>A0A8J8WD37_CHIOP</name>
<gene>
    <name evidence="2" type="ORF">GWK47_025739</name>
</gene>
<evidence type="ECO:0000256" key="1">
    <source>
        <dbReference type="SAM" id="MobiDB-lite"/>
    </source>
</evidence>
<sequence>MVQLTIIGWAVRFRENFPEGPGAFPPGPWMAKVIYTLDHPPFPGEFASPNTRRGSDRFTRLFGHKSTWNRGCPPTARSARQRPRPPLNPAAQRKGDGGGIGKVMARPCGTLPGARASLFDEATVGGEGARAAHAAGLGEKKPPLPRRRRLDEWGQPPWVVCDDQLGPLTAPRGRSRFLNVDPADGGRGRLTRSSGAALRVVKTFWRGARPPSAFAAPSRAREQRSTFCRWERPRGFYPCAK</sequence>
<dbReference type="EMBL" id="JACEEZ010025540">
    <property type="protein sequence ID" value="KAG0699838.1"/>
    <property type="molecule type" value="Genomic_DNA"/>
</dbReference>
<accession>A0A8J8WD37</accession>
<evidence type="ECO:0000313" key="3">
    <source>
        <dbReference type="Proteomes" id="UP000770661"/>
    </source>
</evidence>
<comment type="caution">
    <text evidence="2">The sequence shown here is derived from an EMBL/GenBank/DDBJ whole genome shotgun (WGS) entry which is preliminary data.</text>
</comment>
<proteinExistence type="predicted"/>
<keyword evidence="3" id="KW-1185">Reference proteome</keyword>